<evidence type="ECO:0000259" key="12">
    <source>
        <dbReference type="Pfam" id="PF00133"/>
    </source>
</evidence>
<feature type="chain" id="PRO_5045551606" description="leucine--tRNA ligase" evidence="11">
    <location>
        <begin position="25"/>
        <end position="904"/>
    </location>
</feature>
<accession>A0ABQ6NCT0</accession>
<keyword evidence="7 10" id="KW-0030">Aminoacyl-tRNA synthetase</keyword>
<name>A0ABQ6NCT0_9STRA</name>
<organism evidence="15 16">
    <name type="scientific">Tetraparma gracilis</name>
    <dbReference type="NCBI Taxonomy" id="2962635"/>
    <lineage>
        <taxon>Eukaryota</taxon>
        <taxon>Sar</taxon>
        <taxon>Stramenopiles</taxon>
        <taxon>Ochrophyta</taxon>
        <taxon>Bolidophyceae</taxon>
        <taxon>Parmales</taxon>
        <taxon>Triparmaceae</taxon>
        <taxon>Tetraparma</taxon>
    </lineage>
</organism>
<dbReference type="PROSITE" id="PS00178">
    <property type="entry name" value="AA_TRNA_LIGASE_I"/>
    <property type="match status" value="1"/>
</dbReference>
<dbReference type="CDD" id="cd07958">
    <property type="entry name" value="Anticodon_Ia_Leu_BEm"/>
    <property type="match status" value="1"/>
</dbReference>
<reference evidence="15 16" key="1">
    <citation type="journal article" date="2023" name="Commun. Biol.">
        <title>Genome analysis of Parmales, the sister group of diatoms, reveals the evolutionary specialization of diatoms from phago-mixotrophs to photoautotrophs.</title>
        <authorList>
            <person name="Ban H."/>
            <person name="Sato S."/>
            <person name="Yoshikawa S."/>
            <person name="Yamada K."/>
            <person name="Nakamura Y."/>
            <person name="Ichinomiya M."/>
            <person name="Sato N."/>
            <person name="Blanc-Mathieu R."/>
            <person name="Endo H."/>
            <person name="Kuwata A."/>
            <person name="Ogata H."/>
        </authorList>
    </citation>
    <scope>NUCLEOTIDE SEQUENCE [LARGE SCALE GENOMIC DNA]</scope>
</reference>
<dbReference type="InterPro" id="IPR009080">
    <property type="entry name" value="tRNAsynth_Ia_anticodon-bd"/>
</dbReference>
<evidence type="ECO:0000313" key="15">
    <source>
        <dbReference type="EMBL" id="GMI54003.1"/>
    </source>
</evidence>
<keyword evidence="6 10" id="KW-0648">Protein biosynthesis</keyword>
<dbReference type="Gene3D" id="1.10.730.10">
    <property type="entry name" value="Isoleucyl-tRNA Synthetase, Domain 1"/>
    <property type="match status" value="1"/>
</dbReference>
<feature type="domain" description="Aminoacyl-tRNA synthetase class Ia" evidence="12">
    <location>
        <begin position="581"/>
        <end position="702"/>
    </location>
</feature>
<proteinExistence type="inferred from homology"/>
<dbReference type="InterPro" id="IPR002302">
    <property type="entry name" value="Leu-tRNA-ligase"/>
</dbReference>
<gene>
    <name evidence="15" type="ORF">TeGR_g3710</name>
</gene>
<evidence type="ECO:0000259" key="14">
    <source>
        <dbReference type="Pfam" id="PF13603"/>
    </source>
</evidence>
<dbReference type="InterPro" id="IPR001412">
    <property type="entry name" value="aa-tRNA-synth_I_CS"/>
</dbReference>
<dbReference type="InterPro" id="IPR002300">
    <property type="entry name" value="aa-tRNA-synth_Ia"/>
</dbReference>
<dbReference type="CDD" id="cd00812">
    <property type="entry name" value="LeuRS_core"/>
    <property type="match status" value="1"/>
</dbReference>
<keyword evidence="11" id="KW-0732">Signal</keyword>
<dbReference type="NCBIfam" id="TIGR00396">
    <property type="entry name" value="leuS_bact"/>
    <property type="match status" value="1"/>
</dbReference>
<comment type="caution">
    <text evidence="15">The sequence shown here is derived from an EMBL/GenBank/DDBJ whole genome shotgun (WGS) entry which is preliminary data.</text>
</comment>
<feature type="domain" description="Aminoacyl-tRNA synthetase class Ia" evidence="12">
    <location>
        <begin position="87"/>
        <end position="288"/>
    </location>
</feature>
<dbReference type="Proteomes" id="UP001165060">
    <property type="component" value="Unassembled WGS sequence"/>
</dbReference>
<dbReference type="PRINTS" id="PR00985">
    <property type="entry name" value="TRNASYNTHLEU"/>
</dbReference>
<dbReference type="HAMAP" id="MF_00049_B">
    <property type="entry name" value="Leu_tRNA_synth_B"/>
    <property type="match status" value="1"/>
</dbReference>
<keyword evidence="16" id="KW-1185">Reference proteome</keyword>
<dbReference type="PANTHER" id="PTHR43740">
    <property type="entry name" value="LEUCYL-TRNA SYNTHETASE"/>
    <property type="match status" value="1"/>
</dbReference>
<evidence type="ECO:0000256" key="9">
    <source>
        <dbReference type="ARBA" id="ARBA00047469"/>
    </source>
</evidence>
<sequence length="904" mass="99946">MPAASRSSSLLLLLLLSAPAMLTSLRMPLPPRMGRELLGRELLGRELSGRATSGRSLAKLCRPLTRLHSSSPPSPTLYDPLVSEPKWQSYWASHATFATPARASSSPKPKKYILDMFPYPSGAGLHVGHPEGYTATDVMARHYRQRGFDVLHPMGWDSFGLPAEQHAINTGTHPKVTTQKNIGTFKRQLRELGFSYDWGREVATTDEQYVRWTQFIFVQLFKRGLAGQADTPVNWCPALGTVLANEEVIDGLSERGDHPVVRTPLRQWILRIPEYADRLAEGLDGLDWPQGTKSSQRQWIGKSTGTNVAFPVPGLGTSIEAFTTRADTLMGVTYVTLAPEHPLVSSITAAGQRELVDAYVRASASRSDLDRTAAKEKTGVFTGSYCEHPLTGEKIPVWVGDYVLGSYGSGAVMAVPAHDARDFEFAGKFGLEVRRVVDAPEGTDPEEAAVPYTKPGVAVASTAEFDGLATEDAKAAVSAALAAKDLGGPKVQYKLRDWVFSRQRYWGEPIPIYFPVTCGPGVDPRTAPASDYSIDYGTPIPVDEAELPLTLPDMEDFAPGDDPAGCLARAKDWRFFQKGGEWFARETNTMPQWAGSCWYYLRFMDPTNDKEGWSLEADKAWGPVDLYVGGAEHAVLHLLYARFWHHVLYDIGLTTHPEPFKKLVHQGMILGSDNEKMSKSRGNVVNPDDIVRDTGADSLRLYEMFMGPLEAVKPWQTSQVQGVVRFMKRTWAVTDRTVSAPSPPPAASEETEVMLHQTMKKVTQDIENMSFNTAISALMVLTNHLTSLPEPASKDVMEKFAIMLSPFAPHLAEEMWESLGHSETLAYEPWVTWDDSKLVQTSVVMGVQINGKTKGEINISKEEEDEQVALGLAMEQEKVRLIVGDKKVVRVIYKPGRILNLIVK</sequence>
<dbReference type="SUPFAM" id="SSF50677">
    <property type="entry name" value="ValRS/IleRS/LeuRS editing domain"/>
    <property type="match status" value="1"/>
</dbReference>
<feature type="domain" description="Leucyl-tRNA synthetase editing" evidence="14">
    <location>
        <begin position="297"/>
        <end position="480"/>
    </location>
</feature>
<comment type="similarity">
    <text evidence="1 10">Belongs to the class-I aminoacyl-tRNA synthetase family.</text>
</comment>
<dbReference type="Pfam" id="PF08264">
    <property type="entry name" value="Anticodon_1"/>
    <property type="match status" value="1"/>
</dbReference>
<keyword evidence="4 10" id="KW-0547">Nucleotide-binding</keyword>
<keyword evidence="5 10" id="KW-0067">ATP-binding</keyword>
<dbReference type="InterPro" id="IPR014729">
    <property type="entry name" value="Rossmann-like_a/b/a_fold"/>
</dbReference>
<evidence type="ECO:0000256" key="10">
    <source>
        <dbReference type="RuleBase" id="RU363035"/>
    </source>
</evidence>
<comment type="catalytic activity">
    <reaction evidence="9">
        <text>tRNA(Leu) + L-leucine + ATP = L-leucyl-tRNA(Leu) + AMP + diphosphate</text>
        <dbReference type="Rhea" id="RHEA:11688"/>
        <dbReference type="Rhea" id="RHEA-COMP:9613"/>
        <dbReference type="Rhea" id="RHEA-COMP:9622"/>
        <dbReference type="ChEBI" id="CHEBI:30616"/>
        <dbReference type="ChEBI" id="CHEBI:33019"/>
        <dbReference type="ChEBI" id="CHEBI:57427"/>
        <dbReference type="ChEBI" id="CHEBI:78442"/>
        <dbReference type="ChEBI" id="CHEBI:78494"/>
        <dbReference type="ChEBI" id="CHEBI:456215"/>
        <dbReference type="EC" id="6.1.1.4"/>
    </reaction>
</comment>
<evidence type="ECO:0000256" key="5">
    <source>
        <dbReference type="ARBA" id="ARBA00022840"/>
    </source>
</evidence>
<keyword evidence="3 10" id="KW-0436">Ligase</keyword>
<evidence type="ECO:0000256" key="2">
    <source>
        <dbReference type="ARBA" id="ARBA00013164"/>
    </source>
</evidence>
<dbReference type="EC" id="6.1.1.4" evidence="2"/>
<dbReference type="Gene3D" id="3.40.50.620">
    <property type="entry name" value="HUPs"/>
    <property type="match status" value="2"/>
</dbReference>
<dbReference type="InterPro" id="IPR025709">
    <property type="entry name" value="Leu_tRNA-synth_edit"/>
</dbReference>
<evidence type="ECO:0000256" key="6">
    <source>
        <dbReference type="ARBA" id="ARBA00022917"/>
    </source>
</evidence>
<dbReference type="SUPFAM" id="SSF52374">
    <property type="entry name" value="Nucleotidylyl transferase"/>
    <property type="match status" value="1"/>
</dbReference>
<evidence type="ECO:0000256" key="7">
    <source>
        <dbReference type="ARBA" id="ARBA00023146"/>
    </source>
</evidence>
<dbReference type="Gene3D" id="3.10.20.590">
    <property type="match status" value="1"/>
</dbReference>
<dbReference type="Pfam" id="PF00133">
    <property type="entry name" value="tRNA-synt_1"/>
    <property type="match status" value="2"/>
</dbReference>
<evidence type="ECO:0000313" key="16">
    <source>
        <dbReference type="Proteomes" id="UP001165060"/>
    </source>
</evidence>
<evidence type="ECO:0000256" key="4">
    <source>
        <dbReference type="ARBA" id="ARBA00022741"/>
    </source>
</evidence>
<dbReference type="EMBL" id="BRYB01006641">
    <property type="protein sequence ID" value="GMI54003.1"/>
    <property type="molecule type" value="Genomic_DNA"/>
</dbReference>
<dbReference type="PANTHER" id="PTHR43740:SF2">
    <property type="entry name" value="LEUCINE--TRNA LIGASE, MITOCHONDRIAL"/>
    <property type="match status" value="1"/>
</dbReference>
<protein>
    <recommendedName>
        <fullName evidence="2">leucine--tRNA ligase</fullName>
        <ecNumber evidence="2">6.1.1.4</ecNumber>
    </recommendedName>
    <alternativeName>
        <fullName evidence="8">Leucyl-tRNA synthetase</fullName>
    </alternativeName>
</protein>
<evidence type="ECO:0000259" key="13">
    <source>
        <dbReference type="Pfam" id="PF08264"/>
    </source>
</evidence>
<dbReference type="SUPFAM" id="SSF47323">
    <property type="entry name" value="Anticodon-binding domain of a subclass of class I aminoacyl-tRNA synthetases"/>
    <property type="match status" value="1"/>
</dbReference>
<evidence type="ECO:0000256" key="3">
    <source>
        <dbReference type="ARBA" id="ARBA00022598"/>
    </source>
</evidence>
<evidence type="ECO:0000256" key="1">
    <source>
        <dbReference type="ARBA" id="ARBA00005594"/>
    </source>
</evidence>
<dbReference type="InterPro" id="IPR009008">
    <property type="entry name" value="Val/Leu/Ile-tRNA-synth_edit"/>
</dbReference>
<evidence type="ECO:0000256" key="8">
    <source>
        <dbReference type="ARBA" id="ARBA00030520"/>
    </source>
</evidence>
<dbReference type="Gene3D" id="3.90.740.10">
    <property type="entry name" value="Valyl/Leucyl/Isoleucyl-tRNA synthetase, editing domain"/>
    <property type="match status" value="1"/>
</dbReference>
<evidence type="ECO:0000256" key="11">
    <source>
        <dbReference type="SAM" id="SignalP"/>
    </source>
</evidence>
<dbReference type="InterPro" id="IPR013155">
    <property type="entry name" value="M/V/L/I-tRNA-synth_anticd-bd"/>
</dbReference>
<feature type="domain" description="Methionyl/Valyl/Leucyl/Isoleucyl-tRNA synthetase anticodon-binding" evidence="13">
    <location>
        <begin position="755"/>
        <end position="868"/>
    </location>
</feature>
<dbReference type="Pfam" id="PF13603">
    <property type="entry name" value="tRNA-synt_1_2"/>
    <property type="match status" value="1"/>
</dbReference>
<feature type="signal peptide" evidence="11">
    <location>
        <begin position="1"/>
        <end position="24"/>
    </location>
</feature>